<evidence type="ECO:0000256" key="1">
    <source>
        <dbReference type="SAM" id="MobiDB-lite"/>
    </source>
</evidence>
<organism evidence="3 4">
    <name type="scientific">Bacillus paranthracis</name>
    <dbReference type="NCBI Taxonomy" id="2026186"/>
    <lineage>
        <taxon>Bacteria</taxon>
        <taxon>Bacillati</taxon>
        <taxon>Bacillota</taxon>
        <taxon>Bacilli</taxon>
        <taxon>Bacillales</taxon>
        <taxon>Bacillaceae</taxon>
        <taxon>Bacillus</taxon>
        <taxon>Bacillus cereus group</taxon>
    </lineage>
</organism>
<evidence type="ECO:0000313" key="3">
    <source>
        <dbReference type="EMBL" id="SME36590.1"/>
    </source>
</evidence>
<reference evidence="2 5" key="2">
    <citation type="submission" date="2023-03" db="EMBL/GenBank/DDBJ databases">
        <title>Genetic diversity of Bacillus cereus sensu lato isolates from Slovenia.</title>
        <authorList>
            <person name="Abdelli M."/>
        </authorList>
    </citation>
    <scope>NUCLEOTIDE SEQUENCE [LARGE SCALE GENOMIC DNA]</scope>
    <source>
        <strain evidence="2 5">SIBC61B</strain>
    </source>
</reference>
<reference evidence="3 4" key="1">
    <citation type="submission" date="2017-04" db="EMBL/GenBank/DDBJ databases">
        <authorList>
            <person name="Criscuolo A."/>
        </authorList>
    </citation>
    <scope>NUCLEOTIDE SEQUENCE [LARGE SCALE GENOMIC DNA]</scope>
    <source>
        <strain evidence="3">16-00174</strain>
    </source>
</reference>
<evidence type="ECO:0000313" key="5">
    <source>
        <dbReference type="Proteomes" id="UP001221338"/>
    </source>
</evidence>
<accession>A0A7D8HAL9</accession>
<dbReference type="Proteomes" id="UP001221338">
    <property type="component" value="Unassembled WGS sequence"/>
</dbReference>
<dbReference type="EMBL" id="JARPRV010000002">
    <property type="protein sequence ID" value="MDG0940863.1"/>
    <property type="molecule type" value="Genomic_DNA"/>
</dbReference>
<proteinExistence type="predicted"/>
<sequence length="48" mass="5955">MWWREKLFDGLRALELTKTTLKNKKERESMNQEELDKKLKKARDFSKR</sequence>
<name>A0A7D8HAL9_9BACI</name>
<keyword evidence="5" id="KW-1185">Reference proteome</keyword>
<comment type="caution">
    <text evidence="3">The sequence shown here is derived from an EMBL/GenBank/DDBJ whole genome shotgun (WGS) entry which is preliminary data.</text>
</comment>
<dbReference type="RefSeq" id="WP_002027901.1">
    <property type="nucleotide sequence ID" value="NZ_CP040880.1"/>
</dbReference>
<dbReference type="AlphaFoldDB" id="A0A7D8HAL9"/>
<gene>
    <name evidence="3" type="ORF">BACERE00174_04970</name>
    <name evidence="2" type="ORF">P6U22_06570</name>
</gene>
<evidence type="ECO:0000313" key="4">
    <source>
        <dbReference type="Proteomes" id="UP000194422"/>
    </source>
</evidence>
<evidence type="ECO:0000313" key="2">
    <source>
        <dbReference type="EMBL" id="MDG0940863.1"/>
    </source>
</evidence>
<feature type="region of interest" description="Disordered" evidence="1">
    <location>
        <begin position="25"/>
        <end position="48"/>
    </location>
</feature>
<protein>
    <submittedName>
        <fullName evidence="3">Uncharacterized protein</fullName>
    </submittedName>
</protein>
<dbReference type="Proteomes" id="UP000194422">
    <property type="component" value="Unassembled WGS sequence"/>
</dbReference>
<dbReference type="EMBL" id="FWYW01000092">
    <property type="protein sequence ID" value="SME36590.1"/>
    <property type="molecule type" value="Genomic_DNA"/>
</dbReference>